<proteinExistence type="predicted"/>
<dbReference type="EMBL" id="WBZB01000073">
    <property type="protein sequence ID" value="KAB3524853.1"/>
    <property type="molecule type" value="Genomic_DNA"/>
</dbReference>
<comment type="caution">
    <text evidence="1">The sequence shown here is derived from an EMBL/GenBank/DDBJ whole genome shotgun (WGS) entry which is preliminary data.</text>
</comment>
<name>A0A833HL60_9FIRM</name>
<evidence type="ECO:0000313" key="1">
    <source>
        <dbReference type="EMBL" id="KAB3524853.1"/>
    </source>
</evidence>
<gene>
    <name evidence="1" type="ORF">F8153_15640</name>
</gene>
<organism evidence="1 2">
    <name type="scientific">Alkaliphilus serpentinus</name>
    <dbReference type="NCBI Taxonomy" id="1482731"/>
    <lineage>
        <taxon>Bacteria</taxon>
        <taxon>Bacillati</taxon>
        <taxon>Bacillota</taxon>
        <taxon>Clostridia</taxon>
        <taxon>Peptostreptococcales</taxon>
        <taxon>Natronincolaceae</taxon>
        <taxon>Alkaliphilus</taxon>
    </lineage>
</organism>
<protein>
    <submittedName>
        <fullName evidence="1">Uncharacterized protein</fullName>
    </submittedName>
</protein>
<sequence length="94" mass="10878">MKWLPKTQQKSCRKFYRPILSYIISFVGELKEKLPEMFDTIPGVYVEVEMYENPNKPSVYTSGSIDGSIKPKIKVNNFVLKGMDLSDKIFLCVH</sequence>
<dbReference type="Proteomes" id="UP000465601">
    <property type="component" value="Unassembled WGS sequence"/>
</dbReference>
<accession>A0A833HL60</accession>
<reference evidence="1 2" key="1">
    <citation type="submission" date="2019-10" db="EMBL/GenBank/DDBJ databases">
        <title>Alkaliphilus serpentinus sp. nov. and Alkaliphilus pronyensis sp. nov., two novel anaerobic alkaliphilic species isolated from the serpentinized-hosted hydrothermal field of the Prony Bay (New Caledonia).</title>
        <authorList>
            <person name="Postec A."/>
        </authorList>
    </citation>
    <scope>NUCLEOTIDE SEQUENCE [LARGE SCALE GENOMIC DNA]</scope>
    <source>
        <strain evidence="1 2">LacT</strain>
    </source>
</reference>
<keyword evidence="2" id="KW-1185">Reference proteome</keyword>
<evidence type="ECO:0000313" key="2">
    <source>
        <dbReference type="Proteomes" id="UP000465601"/>
    </source>
</evidence>
<dbReference type="AlphaFoldDB" id="A0A833HL60"/>